<proteinExistence type="predicted"/>
<dbReference type="InterPro" id="IPR011990">
    <property type="entry name" value="TPR-like_helical_dom_sf"/>
</dbReference>
<accession>A0ABQ1TWQ5</accession>
<evidence type="ECO:0008006" key="5">
    <source>
        <dbReference type="Google" id="ProtNLM"/>
    </source>
</evidence>
<keyword evidence="1" id="KW-0802">TPR repeat</keyword>
<feature type="repeat" description="TPR" evidence="1">
    <location>
        <begin position="84"/>
        <end position="117"/>
    </location>
</feature>
<comment type="caution">
    <text evidence="3">The sequence shown here is derived from an EMBL/GenBank/DDBJ whole genome shotgun (WGS) entry which is preliminary data.</text>
</comment>
<dbReference type="InterPro" id="IPR019734">
    <property type="entry name" value="TPR_rpt"/>
</dbReference>
<organism evidence="3 4">
    <name type="scientific">Pseudoalteromonas gelatinilytica</name>
    <dbReference type="NCBI Taxonomy" id="1703256"/>
    <lineage>
        <taxon>Bacteria</taxon>
        <taxon>Pseudomonadati</taxon>
        <taxon>Pseudomonadota</taxon>
        <taxon>Gammaproteobacteria</taxon>
        <taxon>Alteromonadales</taxon>
        <taxon>Pseudoalteromonadaceae</taxon>
        <taxon>Pseudoalteromonas</taxon>
    </lineage>
</organism>
<evidence type="ECO:0000313" key="3">
    <source>
        <dbReference type="EMBL" id="GGF04878.1"/>
    </source>
</evidence>
<keyword evidence="4" id="KW-1185">Reference proteome</keyword>
<gene>
    <name evidence="3" type="ORF">GCM10008027_32300</name>
</gene>
<dbReference type="Gene3D" id="1.25.40.10">
    <property type="entry name" value="Tetratricopeptide repeat domain"/>
    <property type="match status" value="1"/>
</dbReference>
<feature type="signal peptide" evidence="2">
    <location>
        <begin position="1"/>
        <end position="23"/>
    </location>
</feature>
<feature type="chain" id="PRO_5046494220" description="Tail specific protease domain-containing protein" evidence="2">
    <location>
        <begin position="24"/>
        <end position="593"/>
    </location>
</feature>
<dbReference type="SUPFAM" id="SSF48452">
    <property type="entry name" value="TPR-like"/>
    <property type="match status" value="1"/>
</dbReference>
<evidence type="ECO:0000313" key="4">
    <source>
        <dbReference type="Proteomes" id="UP000638462"/>
    </source>
</evidence>
<evidence type="ECO:0000256" key="2">
    <source>
        <dbReference type="SAM" id="SignalP"/>
    </source>
</evidence>
<evidence type="ECO:0000256" key="1">
    <source>
        <dbReference type="PROSITE-ProRule" id="PRU00339"/>
    </source>
</evidence>
<reference evidence="4" key="1">
    <citation type="journal article" date="2019" name="Int. J. Syst. Evol. Microbiol.">
        <title>The Global Catalogue of Microorganisms (GCM) 10K type strain sequencing project: providing services to taxonomists for standard genome sequencing and annotation.</title>
        <authorList>
            <consortium name="The Broad Institute Genomics Platform"/>
            <consortium name="The Broad Institute Genome Sequencing Center for Infectious Disease"/>
            <person name="Wu L."/>
            <person name="Ma J."/>
        </authorList>
    </citation>
    <scope>NUCLEOTIDE SEQUENCE [LARGE SCALE GENOMIC DNA]</scope>
    <source>
        <strain evidence="4">CGMCC 1.15394</strain>
    </source>
</reference>
<dbReference type="SUPFAM" id="SSF52096">
    <property type="entry name" value="ClpP/crotonase"/>
    <property type="match status" value="1"/>
</dbReference>
<keyword evidence="2" id="KW-0732">Signal</keyword>
<name>A0ABQ1TWQ5_9GAMM</name>
<dbReference type="InterPro" id="IPR029045">
    <property type="entry name" value="ClpP/crotonase-like_dom_sf"/>
</dbReference>
<dbReference type="SMART" id="SM00028">
    <property type="entry name" value="TPR"/>
    <property type="match status" value="2"/>
</dbReference>
<dbReference type="PROSITE" id="PS50005">
    <property type="entry name" value="TPR"/>
    <property type="match status" value="1"/>
</dbReference>
<sequence length="593" mass="66207">MYKSYFLLLTLCLSIIFSGFALATNHSLEVTNQALKVQPSRVDASDPVTYLQSKTAAIEFAKQQNWAQVNKLTKKLINEYQHDGDTWYLLGLSYFQLADYQNASDALQRALAIGTSLKGIPNGASNPNDLMVKIAEAYAELNNQQQAEYWLKKALAARWDDRPTLAGTSLFKPGTNPHFERFAQSASYKSLAGNNLDTELNRDQKWRADLAFLVAEIKRLHVAMYQNMSSQQFAEKVAEIDKSIPVLTDQQIVFQFMELIALLGNGHNLLIPAWGEKGNFQQLPFQFYQFSDGLYITKASSDYQQYVGYKVEAFADTPAYQALELTKRVNARDNEMQTLWLGPYYLSLLDVLNGLGISKGNEVTLTLSSPKGAITTVTPALKSMQFAGFPKLPKLAEHPTLRYLAKNNTPFWSEQIKTNKLLYVQFNDVRNSKDLTLAEFAKQLQAQIKHDDIEHIVLDLRHNSGGNGSLTPPLVATAAFFKGLKPQGKLFILIGRNTFSAGHDVAVKIANIVPAIFVGEPSGTRPNVVGEAGWFNLPYSKQTGLISSQFHQQSRAEDHRIWLAPDMPITLSAKDYFAGIDPVMDAVLTITMQ</sequence>
<dbReference type="Gene3D" id="3.90.226.10">
    <property type="entry name" value="2-enoyl-CoA Hydratase, Chain A, domain 1"/>
    <property type="match status" value="2"/>
</dbReference>
<protein>
    <recommendedName>
        <fullName evidence="5">Tail specific protease domain-containing protein</fullName>
    </recommendedName>
</protein>
<dbReference type="EMBL" id="BMIT01000014">
    <property type="protein sequence ID" value="GGF04878.1"/>
    <property type="molecule type" value="Genomic_DNA"/>
</dbReference>
<dbReference type="Proteomes" id="UP000638462">
    <property type="component" value="Unassembled WGS sequence"/>
</dbReference>